<name>A0A3B3DNT8_ORYME</name>
<keyword evidence="2" id="KW-1185">Reference proteome</keyword>
<dbReference type="GO" id="GO:0003676">
    <property type="term" value="F:nucleic acid binding"/>
    <property type="evidence" value="ECO:0007669"/>
    <property type="project" value="InterPro"/>
</dbReference>
<dbReference type="InterPro" id="IPR036397">
    <property type="entry name" value="RNaseH_sf"/>
</dbReference>
<evidence type="ECO:0008006" key="3">
    <source>
        <dbReference type="Google" id="ProtNLM"/>
    </source>
</evidence>
<dbReference type="AlphaFoldDB" id="A0A3B3DNT8"/>
<dbReference type="Proteomes" id="UP000261560">
    <property type="component" value="Unplaced"/>
</dbReference>
<dbReference type="Ensembl" id="ENSOMET00000033907.1">
    <property type="protein sequence ID" value="ENSOMEP00000031777.1"/>
    <property type="gene ID" value="ENSOMEG00000016805.1"/>
</dbReference>
<reference evidence="1" key="1">
    <citation type="submission" date="2025-08" db="UniProtKB">
        <authorList>
            <consortium name="Ensembl"/>
        </authorList>
    </citation>
    <scope>IDENTIFICATION</scope>
</reference>
<organism evidence="1 2">
    <name type="scientific">Oryzias melastigma</name>
    <name type="common">Marine medaka</name>
    <dbReference type="NCBI Taxonomy" id="30732"/>
    <lineage>
        <taxon>Eukaryota</taxon>
        <taxon>Metazoa</taxon>
        <taxon>Chordata</taxon>
        <taxon>Craniata</taxon>
        <taxon>Vertebrata</taxon>
        <taxon>Euteleostomi</taxon>
        <taxon>Actinopterygii</taxon>
        <taxon>Neopterygii</taxon>
        <taxon>Teleostei</taxon>
        <taxon>Neoteleostei</taxon>
        <taxon>Acanthomorphata</taxon>
        <taxon>Ovalentaria</taxon>
        <taxon>Atherinomorphae</taxon>
        <taxon>Beloniformes</taxon>
        <taxon>Adrianichthyidae</taxon>
        <taxon>Oryziinae</taxon>
        <taxon>Oryzias</taxon>
    </lineage>
</organism>
<protein>
    <recommendedName>
        <fullName evidence="3">Tc1-like transposase DDE domain-containing protein</fullName>
    </recommendedName>
</protein>
<proteinExistence type="predicted"/>
<dbReference type="STRING" id="30732.ENSOMEP00000031777"/>
<dbReference type="PaxDb" id="30732-ENSOMEP00000031777"/>
<evidence type="ECO:0000313" key="2">
    <source>
        <dbReference type="Proteomes" id="UP000261560"/>
    </source>
</evidence>
<reference evidence="1" key="2">
    <citation type="submission" date="2025-09" db="UniProtKB">
        <authorList>
            <consortium name="Ensembl"/>
        </authorList>
    </citation>
    <scope>IDENTIFICATION</scope>
</reference>
<sequence>MTHMRSVPLLYTEQCWNSGIVFVKQGGGNMMFWGCFGVGKVGDLFRVNKITILQHHAMPSRQHLIGAIFIQQQDDDPKHTSNLCENYLENSIWNEMVSTSKPH</sequence>
<dbReference type="Gene3D" id="3.30.420.10">
    <property type="entry name" value="Ribonuclease H-like superfamily/Ribonuclease H"/>
    <property type="match status" value="1"/>
</dbReference>
<accession>A0A3B3DNT8</accession>
<evidence type="ECO:0000313" key="1">
    <source>
        <dbReference type="Ensembl" id="ENSOMEP00000031777.1"/>
    </source>
</evidence>